<keyword evidence="3 5" id="KW-0547">Nucleotide-binding</keyword>
<accession>A0A3G1L226</accession>
<evidence type="ECO:0000256" key="4">
    <source>
        <dbReference type="ARBA" id="ARBA00022840"/>
    </source>
</evidence>
<dbReference type="PANTHER" id="PTHR30201">
    <property type="entry name" value="TRIPHOSPHORIBOSYL-DEPHOSPHO-COA SYNTHASE"/>
    <property type="match status" value="1"/>
</dbReference>
<dbReference type="Pfam" id="PF01874">
    <property type="entry name" value="CitG"/>
    <property type="match status" value="1"/>
</dbReference>
<keyword evidence="7" id="KW-1185">Reference proteome</keyword>
<dbReference type="HAMAP" id="MF_00397">
    <property type="entry name" value="CitG"/>
    <property type="match status" value="1"/>
</dbReference>
<evidence type="ECO:0000256" key="2">
    <source>
        <dbReference type="ARBA" id="ARBA00022679"/>
    </source>
</evidence>
<dbReference type="PANTHER" id="PTHR30201:SF2">
    <property type="entry name" value="2-(5''-TRIPHOSPHORIBOSYL)-3'-DEPHOSPHOCOENZYME-A SYNTHASE"/>
    <property type="match status" value="1"/>
</dbReference>
<dbReference type="NCBIfam" id="TIGR03125">
    <property type="entry name" value="citrate_citG"/>
    <property type="match status" value="1"/>
</dbReference>
<gene>
    <name evidence="5" type="primary">citG</name>
    <name evidence="6" type="ORF">DCMF_16765</name>
</gene>
<dbReference type="EMBL" id="CP017634">
    <property type="protein sequence ID" value="ATW28679.1"/>
    <property type="molecule type" value="Genomic_DNA"/>
</dbReference>
<protein>
    <recommendedName>
        <fullName evidence="5">Probable 2-(5''-triphosphoribosyl)-3'-dephosphocoenzyme-A synthase</fullName>
        <shortName evidence="5">2-(5''-triphosphoribosyl)-3'-dephospho-CoA synthase</shortName>
        <ecNumber evidence="5">2.4.2.52</ecNumber>
    </recommendedName>
</protein>
<dbReference type="InterPro" id="IPR017551">
    <property type="entry name" value="TriPribosyl-deP-CoA_syn_CitG"/>
</dbReference>
<dbReference type="EC" id="2.4.2.52" evidence="5"/>
<dbReference type="KEGG" id="fwa:DCMF_16765"/>
<comment type="similarity">
    <text evidence="5">Belongs to the CitG/MdcB family.</text>
</comment>
<proteinExistence type="inferred from homology"/>
<organism evidence="6 7">
    <name type="scientific">Formimonas warabiya</name>
    <dbReference type="NCBI Taxonomy" id="1761012"/>
    <lineage>
        <taxon>Bacteria</taxon>
        <taxon>Bacillati</taxon>
        <taxon>Bacillota</taxon>
        <taxon>Clostridia</taxon>
        <taxon>Eubacteriales</taxon>
        <taxon>Peptococcaceae</taxon>
        <taxon>Candidatus Formimonas</taxon>
    </lineage>
</organism>
<dbReference type="Proteomes" id="UP000323521">
    <property type="component" value="Chromosome"/>
</dbReference>
<dbReference type="InterPro" id="IPR002736">
    <property type="entry name" value="CitG"/>
</dbReference>
<dbReference type="RefSeq" id="WP_148137956.1">
    <property type="nucleotide sequence ID" value="NZ_CP017634.1"/>
</dbReference>
<evidence type="ECO:0000313" key="6">
    <source>
        <dbReference type="EMBL" id="ATW28679.1"/>
    </source>
</evidence>
<evidence type="ECO:0000256" key="3">
    <source>
        <dbReference type="ARBA" id="ARBA00022741"/>
    </source>
</evidence>
<dbReference type="AlphaFoldDB" id="A0A3G1L226"/>
<evidence type="ECO:0000256" key="5">
    <source>
        <dbReference type="HAMAP-Rule" id="MF_00397"/>
    </source>
</evidence>
<evidence type="ECO:0000313" key="7">
    <source>
        <dbReference type="Proteomes" id="UP000323521"/>
    </source>
</evidence>
<keyword evidence="2 5" id="KW-0808">Transferase</keyword>
<dbReference type="Gene3D" id="1.10.4200.10">
    <property type="entry name" value="Triphosphoribosyl-dephospho-CoA protein"/>
    <property type="match status" value="1"/>
</dbReference>
<comment type="catalytic activity">
    <reaction evidence="1 5">
        <text>3'-dephospho-CoA + ATP = 2'-(5''-triphospho-alpha-D-ribosyl)-3'-dephospho-CoA + adenine</text>
        <dbReference type="Rhea" id="RHEA:15117"/>
        <dbReference type="ChEBI" id="CHEBI:16708"/>
        <dbReference type="ChEBI" id="CHEBI:30616"/>
        <dbReference type="ChEBI" id="CHEBI:57328"/>
        <dbReference type="ChEBI" id="CHEBI:61378"/>
        <dbReference type="EC" id="2.4.2.52"/>
    </reaction>
</comment>
<name>A0A3G1L226_FORW1</name>
<sequence length="290" mass="31764">MVAYCEAVGRCAVTALLYEVSATPKPGLVDRLNQGAHKDMDFFSFMASTAALSSYFIKCAFQGTMFDGDDLGRLFQSLRPLGKEAEDAMLRATGGANTHKGLIFSMGIICAAAGRCLKGKKDACLDAEEICTLVSCMTRGLCARELYALKKAAGFTHGERIYQKYGFRGIRGEVENGFPTVRTYSLPVLRQLKSRKDYPINDILVQTLLHLMAVNEDTNVAARHDKETLNYVKRYASEALDAGGMFTAEGIDLIHAMDRDFIIKNISPGGTADLLAVTIMFDLLQGTRLI</sequence>
<dbReference type="GO" id="GO:0051191">
    <property type="term" value="P:prosthetic group biosynthetic process"/>
    <property type="evidence" value="ECO:0007669"/>
    <property type="project" value="TreeGrafter"/>
</dbReference>
<dbReference type="GO" id="GO:0046917">
    <property type="term" value="F:triphosphoribosyl-dephospho-CoA synthase activity"/>
    <property type="evidence" value="ECO:0007669"/>
    <property type="project" value="UniProtKB-UniRule"/>
</dbReference>
<reference evidence="6 7" key="1">
    <citation type="submission" date="2016-10" db="EMBL/GenBank/DDBJ databases">
        <title>Complete Genome Sequence of Peptococcaceae strain DCMF.</title>
        <authorList>
            <person name="Edwards R.J."/>
            <person name="Holland S.I."/>
            <person name="Deshpande N.P."/>
            <person name="Wong Y.K."/>
            <person name="Ertan H."/>
            <person name="Manefield M."/>
            <person name="Russell T.L."/>
            <person name="Lee M.J."/>
        </authorList>
    </citation>
    <scope>NUCLEOTIDE SEQUENCE [LARGE SCALE GENOMIC DNA]</scope>
    <source>
        <strain evidence="6 7">DCMF</strain>
    </source>
</reference>
<dbReference type="GO" id="GO:0005524">
    <property type="term" value="F:ATP binding"/>
    <property type="evidence" value="ECO:0007669"/>
    <property type="project" value="UniProtKB-KW"/>
</dbReference>
<evidence type="ECO:0000256" key="1">
    <source>
        <dbReference type="ARBA" id="ARBA00001210"/>
    </source>
</evidence>
<keyword evidence="4 5" id="KW-0067">ATP-binding</keyword>
<dbReference type="OrthoDB" id="114886at2"/>